<protein>
    <submittedName>
        <fullName evidence="4">3-deoxy-manno-octulosonate cytidylyltransferase</fullName>
    </submittedName>
</protein>
<dbReference type="Proteomes" id="UP000011717">
    <property type="component" value="Unassembled WGS sequence"/>
</dbReference>
<accession>M2U1W0</accession>
<keyword evidence="3" id="KW-0448">Lipopolysaccharide biosynthesis</keyword>
<sequence>MLVPARYRSQRFPGKPLTPIVGAGGTPRPLVVRSWQAATASGFPSWVLTDDERIADCAALAGAKVLMTPERCANGTERCAAALGDLAKDTEILVNLQGDSPLVPHGLIAHLVSELRARPAAAMVTPVFAAPRAVRQRLIEDWSAGRVGGTSAVFGAGGRALYFSKRPLPYGVEADETLPLHLHIGIYAYRRAALAAYPGLPASPLELAEGLEQLRFLENGLRVDVVTIPPVPDFWEVNNPGDVPIVERALAMRGTE</sequence>
<dbReference type="NCBIfam" id="NF003950">
    <property type="entry name" value="PRK05450.1-3"/>
    <property type="match status" value="1"/>
</dbReference>
<keyword evidence="2 4" id="KW-0548">Nucleotidyltransferase</keyword>
<dbReference type="PATRIC" id="fig|1234595.3.peg.2629"/>
<evidence type="ECO:0000256" key="2">
    <source>
        <dbReference type="ARBA" id="ARBA00022695"/>
    </source>
</evidence>
<proteinExistence type="predicted"/>
<name>M2U1W0_9SPHN</name>
<organism evidence="4 5">
    <name type="scientific">Pacificimonas flava</name>
    <dbReference type="NCBI Taxonomy" id="1234595"/>
    <lineage>
        <taxon>Bacteria</taxon>
        <taxon>Pseudomonadati</taxon>
        <taxon>Pseudomonadota</taxon>
        <taxon>Alphaproteobacteria</taxon>
        <taxon>Sphingomonadales</taxon>
        <taxon>Sphingosinicellaceae</taxon>
        <taxon>Pacificimonas</taxon>
    </lineage>
</organism>
<dbReference type="GO" id="GO:0008690">
    <property type="term" value="F:3-deoxy-manno-octulosonate cytidylyltransferase activity"/>
    <property type="evidence" value="ECO:0007669"/>
    <property type="project" value="TreeGrafter"/>
</dbReference>
<dbReference type="RefSeq" id="WP_008603592.1">
    <property type="nucleotide sequence ID" value="NZ_AMRV01000011.1"/>
</dbReference>
<evidence type="ECO:0000256" key="3">
    <source>
        <dbReference type="ARBA" id="ARBA00022985"/>
    </source>
</evidence>
<evidence type="ECO:0000313" key="4">
    <source>
        <dbReference type="EMBL" id="EMD81972.1"/>
    </source>
</evidence>
<gene>
    <name evidence="4" type="ORF">C725_2628</name>
</gene>
<keyword evidence="5" id="KW-1185">Reference proteome</keyword>
<comment type="caution">
    <text evidence="4">The sequence shown here is derived from an EMBL/GenBank/DDBJ whole genome shotgun (WGS) entry which is preliminary data.</text>
</comment>
<dbReference type="SUPFAM" id="SSF53448">
    <property type="entry name" value="Nucleotide-diphospho-sugar transferases"/>
    <property type="match status" value="1"/>
</dbReference>
<dbReference type="InterPro" id="IPR029044">
    <property type="entry name" value="Nucleotide-diphossugar_trans"/>
</dbReference>
<dbReference type="PANTHER" id="PTHR42866:SF2">
    <property type="entry name" value="3-DEOXY-MANNO-OCTULOSONATE CYTIDYLYLTRANSFERASE, MITOCHONDRIAL"/>
    <property type="match status" value="1"/>
</dbReference>
<keyword evidence="1 4" id="KW-0808">Transferase</keyword>
<reference evidence="4 5" key="1">
    <citation type="journal article" date="2013" name="Genome Announc.">
        <title>Draft Genome Sequence of Strain JLT2015T, Belonging to the Family Sphingomonadaceae of the Alphaproteobacteria.</title>
        <authorList>
            <person name="Tang K."/>
            <person name="Liu K."/>
            <person name="Li S."/>
            <person name="Jiao N."/>
        </authorList>
    </citation>
    <scope>NUCLEOTIDE SEQUENCE [LARGE SCALE GENOMIC DNA]</scope>
    <source>
        <strain evidence="4 5">JLT2015</strain>
    </source>
</reference>
<dbReference type="GO" id="GO:0005829">
    <property type="term" value="C:cytosol"/>
    <property type="evidence" value="ECO:0007669"/>
    <property type="project" value="TreeGrafter"/>
</dbReference>
<dbReference type="PANTHER" id="PTHR42866">
    <property type="entry name" value="3-DEOXY-MANNO-OCTULOSONATE CYTIDYLYLTRANSFERASE"/>
    <property type="match status" value="1"/>
</dbReference>
<dbReference type="InterPro" id="IPR003329">
    <property type="entry name" value="Cytidylyl_trans"/>
</dbReference>
<evidence type="ECO:0000313" key="5">
    <source>
        <dbReference type="Proteomes" id="UP000011717"/>
    </source>
</evidence>
<dbReference type="GO" id="GO:0009103">
    <property type="term" value="P:lipopolysaccharide biosynthetic process"/>
    <property type="evidence" value="ECO:0007669"/>
    <property type="project" value="UniProtKB-KW"/>
</dbReference>
<dbReference type="Gene3D" id="3.90.550.10">
    <property type="entry name" value="Spore Coat Polysaccharide Biosynthesis Protein SpsA, Chain A"/>
    <property type="match status" value="1"/>
</dbReference>
<evidence type="ECO:0000256" key="1">
    <source>
        <dbReference type="ARBA" id="ARBA00022679"/>
    </source>
</evidence>
<dbReference type="Pfam" id="PF02348">
    <property type="entry name" value="CTP_transf_3"/>
    <property type="match status" value="1"/>
</dbReference>
<dbReference type="AlphaFoldDB" id="M2U1W0"/>
<dbReference type="EMBL" id="AMRV01000011">
    <property type="protein sequence ID" value="EMD81972.1"/>
    <property type="molecule type" value="Genomic_DNA"/>
</dbReference>